<dbReference type="SUPFAM" id="SSF55136">
    <property type="entry name" value="Probable bacterial effector-binding domain"/>
    <property type="match status" value="1"/>
</dbReference>
<evidence type="ECO:0000313" key="5">
    <source>
        <dbReference type="EMBL" id="MDQ0362727.1"/>
    </source>
</evidence>
<organism evidence="5 6">
    <name type="scientific">Breznakia pachnodae</name>
    <dbReference type="NCBI Taxonomy" id="265178"/>
    <lineage>
        <taxon>Bacteria</taxon>
        <taxon>Bacillati</taxon>
        <taxon>Bacillota</taxon>
        <taxon>Erysipelotrichia</taxon>
        <taxon>Erysipelotrichales</taxon>
        <taxon>Erysipelotrichaceae</taxon>
        <taxon>Breznakia</taxon>
    </lineage>
</organism>
<evidence type="ECO:0000313" key="6">
    <source>
        <dbReference type="Proteomes" id="UP001230220"/>
    </source>
</evidence>
<evidence type="ECO:0000259" key="4">
    <source>
        <dbReference type="PROSITE" id="PS01124"/>
    </source>
</evidence>
<protein>
    <submittedName>
        <fullName evidence="5">AraC family transcriptional regulator</fullName>
    </submittedName>
</protein>
<dbReference type="InterPro" id="IPR050959">
    <property type="entry name" value="MarA-like"/>
</dbReference>
<dbReference type="RefSeq" id="WP_307410647.1">
    <property type="nucleotide sequence ID" value="NZ_JAUSUR010000007.1"/>
</dbReference>
<dbReference type="SMART" id="SM00871">
    <property type="entry name" value="AraC_E_bind"/>
    <property type="match status" value="1"/>
</dbReference>
<evidence type="ECO:0000256" key="2">
    <source>
        <dbReference type="ARBA" id="ARBA00023125"/>
    </source>
</evidence>
<dbReference type="InterPro" id="IPR011256">
    <property type="entry name" value="Reg_factor_effector_dom_sf"/>
</dbReference>
<dbReference type="InterPro" id="IPR018060">
    <property type="entry name" value="HTH_AraC"/>
</dbReference>
<dbReference type="PANTHER" id="PTHR47504:SF5">
    <property type="entry name" value="RIGHT ORIGIN-BINDING PROTEIN"/>
    <property type="match status" value="1"/>
</dbReference>
<dbReference type="SUPFAM" id="SSF46689">
    <property type="entry name" value="Homeodomain-like"/>
    <property type="match status" value="2"/>
</dbReference>
<name>A0ABU0E748_9FIRM</name>
<evidence type="ECO:0000256" key="3">
    <source>
        <dbReference type="ARBA" id="ARBA00023163"/>
    </source>
</evidence>
<sequence>MNWFDGFNKILDYIEMNLDGEIDYEKIADILGYSSYHCQRLFMMVAGISLADYIRSRRLSKAAEDLGNGEKVIDVAIKYGYSSSNSFNRAFKAMHNIAPSDARKPGAIIKAFPPLSFTFAVTGAEEMEYRIESHDAFRIVGKKLTTTMKDGICYEAVPVMWQNLMATSGPGEILALMDQPPFGLMGVSDYKPDLPDSQFDYFIAVSSSKAIPEGMASLEVPACTWAIFTCKNDNAKNIQHIQKRMVMEWLPSSGYEFGNAPDIELYDKDNNIELWLPVIKK</sequence>
<keyword evidence="3" id="KW-0804">Transcription</keyword>
<proteinExistence type="predicted"/>
<dbReference type="InterPro" id="IPR010499">
    <property type="entry name" value="AraC_E-bd"/>
</dbReference>
<dbReference type="Gene3D" id="3.20.80.10">
    <property type="entry name" value="Regulatory factor, effector binding domain"/>
    <property type="match status" value="1"/>
</dbReference>
<keyword evidence="6" id="KW-1185">Reference proteome</keyword>
<dbReference type="PROSITE" id="PS00041">
    <property type="entry name" value="HTH_ARAC_FAMILY_1"/>
    <property type="match status" value="1"/>
</dbReference>
<dbReference type="Proteomes" id="UP001230220">
    <property type="component" value="Unassembled WGS sequence"/>
</dbReference>
<reference evidence="5 6" key="1">
    <citation type="submission" date="2023-07" db="EMBL/GenBank/DDBJ databases">
        <title>Genomic Encyclopedia of Type Strains, Phase IV (KMG-IV): sequencing the most valuable type-strain genomes for metagenomic binning, comparative biology and taxonomic classification.</title>
        <authorList>
            <person name="Goeker M."/>
        </authorList>
    </citation>
    <scope>NUCLEOTIDE SEQUENCE [LARGE SCALE GENOMIC DNA]</scope>
    <source>
        <strain evidence="5 6">DSM 16784</strain>
    </source>
</reference>
<comment type="caution">
    <text evidence="5">The sequence shown here is derived from an EMBL/GenBank/DDBJ whole genome shotgun (WGS) entry which is preliminary data.</text>
</comment>
<feature type="domain" description="HTH araC/xylS-type" evidence="4">
    <location>
        <begin position="8"/>
        <end position="105"/>
    </location>
</feature>
<evidence type="ECO:0000256" key="1">
    <source>
        <dbReference type="ARBA" id="ARBA00023015"/>
    </source>
</evidence>
<dbReference type="InterPro" id="IPR029442">
    <property type="entry name" value="GyrI-like"/>
</dbReference>
<gene>
    <name evidence="5" type="ORF">J2S15_003481</name>
</gene>
<dbReference type="InterPro" id="IPR020449">
    <property type="entry name" value="Tscrpt_reg_AraC-type_HTH"/>
</dbReference>
<dbReference type="Pfam" id="PF06445">
    <property type="entry name" value="GyrI-like"/>
    <property type="match status" value="1"/>
</dbReference>
<keyword evidence="1" id="KW-0805">Transcription regulation</keyword>
<dbReference type="InterPro" id="IPR018062">
    <property type="entry name" value="HTH_AraC-typ_CS"/>
</dbReference>
<accession>A0ABU0E748</accession>
<dbReference type="SMART" id="SM00342">
    <property type="entry name" value="HTH_ARAC"/>
    <property type="match status" value="1"/>
</dbReference>
<dbReference type="Gene3D" id="1.10.10.60">
    <property type="entry name" value="Homeodomain-like"/>
    <property type="match status" value="2"/>
</dbReference>
<dbReference type="PANTHER" id="PTHR47504">
    <property type="entry name" value="RIGHT ORIGIN-BINDING PROTEIN"/>
    <property type="match status" value="1"/>
</dbReference>
<dbReference type="EMBL" id="JAUSUR010000007">
    <property type="protein sequence ID" value="MDQ0362727.1"/>
    <property type="molecule type" value="Genomic_DNA"/>
</dbReference>
<keyword evidence="2" id="KW-0238">DNA-binding</keyword>
<dbReference type="PRINTS" id="PR00032">
    <property type="entry name" value="HTHARAC"/>
</dbReference>
<dbReference type="Pfam" id="PF12833">
    <property type="entry name" value="HTH_18"/>
    <property type="match status" value="1"/>
</dbReference>
<dbReference type="InterPro" id="IPR009057">
    <property type="entry name" value="Homeodomain-like_sf"/>
</dbReference>
<dbReference type="PROSITE" id="PS01124">
    <property type="entry name" value="HTH_ARAC_FAMILY_2"/>
    <property type="match status" value="1"/>
</dbReference>